<evidence type="ECO:0000256" key="1">
    <source>
        <dbReference type="ARBA" id="ARBA00022723"/>
    </source>
</evidence>
<dbReference type="InterPro" id="IPR049914">
    <property type="entry name" value="PHD1-3/5-6"/>
</dbReference>
<feature type="compositionally biased region" description="Basic and acidic residues" evidence="7">
    <location>
        <begin position="638"/>
        <end position="647"/>
    </location>
</feature>
<feature type="compositionally biased region" description="Basic and acidic residues" evidence="7">
    <location>
        <begin position="882"/>
        <end position="905"/>
    </location>
</feature>
<feature type="region of interest" description="Disordered" evidence="7">
    <location>
        <begin position="108"/>
        <end position="142"/>
    </location>
</feature>
<feature type="region of interest" description="Disordered" evidence="7">
    <location>
        <begin position="1122"/>
        <end position="1149"/>
    </location>
</feature>
<comment type="caution">
    <text evidence="9">The sequence shown here is derived from an EMBL/GenBank/DDBJ whole genome shotgun (WGS) entry which is preliminary data.</text>
</comment>
<organism evidence="9 10">
    <name type="scientific">Marchantia polymorpha subsp. ruderalis</name>
    <dbReference type="NCBI Taxonomy" id="1480154"/>
    <lineage>
        <taxon>Eukaryota</taxon>
        <taxon>Viridiplantae</taxon>
        <taxon>Streptophyta</taxon>
        <taxon>Embryophyta</taxon>
        <taxon>Marchantiophyta</taxon>
        <taxon>Marchantiopsida</taxon>
        <taxon>Marchantiidae</taxon>
        <taxon>Marchantiales</taxon>
        <taxon>Marchantiaceae</taxon>
        <taxon>Marchantia</taxon>
    </lineage>
</organism>
<dbReference type="PROSITE" id="PS50158">
    <property type="entry name" value="ZF_CCHC"/>
    <property type="match status" value="1"/>
</dbReference>
<feature type="compositionally biased region" description="Pro residues" evidence="7">
    <location>
        <begin position="654"/>
        <end position="672"/>
    </location>
</feature>
<reference evidence="9" key="1">
    <citation type="submission" date="2016-03" db="EMBL/GenBank/DDBJ databases">
        <title>Mechanisms controlling the formation of the plant cell surface in tip-growing cells are functionally conserved among land plants.</title>
        <authorList>
            <person name="Honkanen S."/>
            <person name="Jones V.A."/>
            <person name="Morieri G."/>
            <person name="Champion C."/>
            <person name="Hetherington A.J."/>
            <person name="Kelly S."/>
            <person name="Saint-Marcoux D."/>
            <person name="Proust H."/>
            <person name="Prescott H."/>
            <person name="Dolan L."/>
        </authorList>
    </citation>
    <scope>NUCLEOTIDE SEQUENCE [LARGE SCALE GENOMIC DNA]</scope>
    <source>
        <tissue evidence="9">Whole gametophyte</tissue>
    </source>
</reference>
<evidence type="ECO:0000313" key="10">
    <source>
        <dbReference type="Proteomes" id="UP000077202"/>
    </source>
</evidence>
<protein>
    <recommendedName>
        <fullName evidence="8">CCHC-type domain-containing protein</fullName>
    </recommendedName>
</protein>
<feature type="compositionally biased region" description="Polar residues" evidence="7">
    <location>
        <begin position="174"/>
        <end position="187"/>
    </location>
</feature>
<dbReference type="Pfam" id="PF23121">
    <property type="entry name" value="SPOC_AIPP2"/>
    <property type="match status" value="1"/>
</dbReference>
<keyword evidence="3" id="KW-0862">Zinc</keyword>
<feature type="compositionally biased region" description="Basic and acidic residues" evidence="7">
    <location>
        <begin position="680"/>
        <end position="689"/>
    </location>
</feature>
<accession>A0A176VHG9</accession>
<dbReference type="GO" id="GO:0003676">
    <property type="term" value="F:nucleic acid binding"/>
    <property type="evidence" value="ECO:0007669"/>
    <property type="project" value="InterPro"/>
</dbReference>
<feature type="region of interest" description="Disordered" evidence="7">
    <location>
        <begin position="1"/>
        <end position="23"/>
    </location>
</feature>
<name>A0A176VHG9_MARPO</name>
<gene>
    <name evidence="9" type="ORF">AXG93_3536s1040</name>
</gene>
<keyword evidence="2 6" id="KW-0863">Zinc-finger</keyword>
<feature type="compositionally biased region" description="Polar residues" evidence="7">
    <location>
        <begin position="862"/>
        <end position="874"/>
    </location>
</feature>
<evidence type="ECO:0000256" key="2">
    <source>
        <dbReference type="ARBA" id="ARBA00022771"/>
    </source>
</evidence>
<keyword evidence="5" id="KW-0804">Transcription</keyword>
<feature type="compositionally biased region" description="Polar residues" evidence="7">
    <location>
        <begin position="604"/>
        <end position="620"/>
    </location>
</feature>
<dbReference type="SUPFAM" id="SSF57756">
    <property type="entry name" value="Retrovirus zinc finger-like domains"/>
    <property type="match status" value="1"/>
</dbReference>
<dbReference type="EMBL" id="LVLJ01003880">
    <property type="protein sequence ID" value="OAE19365.1"/>
    <property type="molecule type" value="Genomic_DNA"/>
</dbReference>
<sequence>MQKSAFKVSDESERRLPSSTASKVPIVKNTVMAEDATSNPKGLLSRAKDAKRIDISEGCWSALKNSPTMGSTRCYKCKEWGHTAQNCSNRSTPSSNYLEVGSTINPSPLSALKNPRENVGGASSSVLKGPRHNSVLSQSQTGVPSINGATSVTKAVPIKSGSIFLSDSPAEVEQVTSRSSPGNTAETTALHDREELPRQGGLSVIQARNLARVSGQSSPLGYGVPAGNVVTKSISGEQVGSSFPKDAKFIQVSTAKSGNQVRHLAPVLTQSGITAPGVSTGNLTPALGVRESPKPDSETAIIENVPRNCSKEKSQASHVAVNPLARLPSIPGASMAVRPLEPPIVSANVVPPFSSLMSGWPQQRYPGIPDLVSWGTFPAPFPIGARPTFPFEGIFNQDTSGTSVGTTIYGPGPPPGPPFMSPGPAAVPETQCLWSGGFEVVSDTSPAFYGGLEGFSSSFAAPKVRALTKLLPPILQLEEVRRMLNGDAWPKQFQLKPPTDKEIALYFFPGGESSDKPYWSLVEHMMTNDLVLMGQVDRAEILIFPSHLLPADYHRWKNKPFLWGVYRAKKLNALSTQQSVEVSGQASVSLSQTPSRLGPGGVQTEKQPGPQTMVAPTSGDSGEADMEIDMIGDKELGVPERPARKSGWDQPNSQPSPPLPREPAPVQPPPPGHVAISLQDGKRGEDTSQKDSTPSETSSADLDVPPGFGPPQKQVSPQVGPHLPQSSSAAGPVVQNYPQPVGPPGFNNTANGSNQKILPPKPSEPAGYDTNQSGPAPLQLPPPPIGSPPFGPPGFEISPVGSAGNLPLVSVTPPGFETPANGSPAAPSCPAFDSSLGGTRSCESPIPSGPPGFAKVRDGLAVNSQVNSKGDSSIGNGGEVENPEKNSHQQLESVKREKSAVERRPYSRQASPMLAPSPSPKEFNEDSGFGHSRGSVHRLSRSSSKSPTRYRDRTRDSSAGRQSYHSRDRGRDKDRDRDRRRDRDRGGDRDRDRDRERDREKDRLVVRERDKVKEYRKRRSTAKVRPKHRSRSHSDSPDSYYERPSRKLTSIERRGDSREQSNEGSVVFRRVTPRIENREGDVKTFGEEARISEASTQRKGYPAKAGKQVELIPLFLREGFFKSSPNEPRTETPIPFLDMNGPEGDVEELQNDGEKSAVPYLHVFLSAESTEPLEVDTNEDVSARPFFPKGLPSPGTSSSTFDLLQKHTATETYISSRSWEEEKTTDSSGYQFFPLEVGRANDLKESEPIPNLELGLGGKDRKSTQSLVEQLPLFVLQDDAESSPDVTPCRFIEPPGFSSAPSIKDESQISEASSPLNLTLAVPQYRKEGNSWVKIDDTESTLGHEDVNFALTL</sequence>
<dbReference type="InterPro" id="IPR036875">
    <property type="entry name" value="Znf_CCHC_sf"/>
</dbReference>
<dbReference type="GO" id="GO:0034244">
    <property type="term" value="P:negative regulation of transcription elongation by RNA polymerase II"/>
    <property type="evidence" value="ECO:0007669"/>
    <property type="project" value="InterPro"/>
</dbReference>
<feature type="domain" description="CCHC-type" evidence="8">
    <location>
        <begin position="73"/>
        <end position="89"/>
    </location>
</feature>
<feature type="compositionally biased region" description="Basic and acidic residues" evidence="7">
    <location>
        <begin position="965"/>
        <end position="1013"/>
    </location>
</feature>
<evidence type="ECO:0000256" key="4">
    <source>
        <dbReference type="ARBA" id="ARBA00023015"/>
    </source>
</evidence>
<keyword evidence="10" id="KW-1185">Reference proteome</keyword>
<evidence type="ECO:0000256" key="5">
    <source>
        <dbReference type="ARBA" id="ARBA00023163"/>
    </source>
</evidence>
<dbReference type="InterPro" id="IPR001878">
    <property type="entry name" value="Znf_CCHC"/>
</dbReference>
<evidence type="ECO:0000313" key="9">
    <source>
        <dbReference type="EMBL" id="OAE19365.1"/>
    </source>
</evidence>
<evidence type="ECO:0000259" key="8">
    <source>
        <dbReference type="PROSITE" id="PS50158"/>
    </source>
</evidence>
<feature type="region of interest" description="Disordered" evidence="7">
    <location>
        <begin position="583"/>
        <end position="625"/>
    </location>
</feature>
<keyword evidence="4" id="KW-0805">Transcription regulation</keyword>
<evidence type="ECO:0000256" key="6">
    <source>
        <dbReference type="PROSITE-ProRule" id="PRU00047"/>
    </source>
</evidence>
<feature type="region of interest" description="Disordered" evidence="7">
    <location>
        <begin position="1293"/>
        <end position="1315"/>
    </location>
</feature>
<feature type="compositionally biased region" description="Basic residues" evidence="7">
    <location>
        <begin position="1014"/>
        <end position="1031"/>
    </location>
</feature>
<evidence type="ECO:0000256" key="3">
    <source>
        <dbReference type="ARBA" id="ARBA00022833"/>
    </source>
</evidence>
<feature type="region of interest" description="Disordered" evidence="7">
    <location>
        <begin position="169"/>
        <end position="189"/>
    </location>
</feature>
<feature type="compositionally biased region" description="Polar residues" evidence="7">
    <location>
        <begin position="746"/>
        <end position="756"/>
    </location>
</feature>
<dbReference type="InterPro" id="IPR056280">
    <property type="entry name" value="AIPP2-like_SPOC"/>
</dbReference>
<keyword evidence="1" id="KW-0479">Metal-binding</keyword>
<feature type="region of interest" description="Disordered" evidence="7">
    <location>
        <begin position="638"/>
        <end position="1081"/>
    </location>
</feature>
<dbReference type="Proteomes" id="UP000077202">
    <property type="component" value="Unassembled WGS sequence"/>
</dbReference>
<feature type="compositionally biased region" description="Basic and acidic residues" evidence="7">
    <location>
        <begin position="949"/>
        <end position="958"/>
    </location>
</feature>
<proteinExistence type="predicted"/>
<feature type="compositionally biased region" description="Basic and acidic residues" evidence="7">
    <location>
        <begin position="1032"/>
        <end position="1061"/>
    </location>
</feature>
<evidence type="ECO:0000256" key="7">
    <source>
        <dbReference type="SAM" id="MobiDB-lite"/>
    </source>
</evidence>
<feature type="compositionally biased region" description="Polar residues" evidence="7">
    <location>
        <begin position="583"/>
        <end position="595"/>
    </location>
</feature>
<dbReference type="GO" id="GO:0008270">
    <property type="term" value="F:zinc ion binding"/>
    <property type="evidence" value="ECO:0007669"/>
    <property type="project" value="UniProtKB-KW"/>
</dbReference>
<dbReference type="PANTHER" id="PTHR33304">
    <property type="match status" value="1"/>
</dbReference>
<feature type="compositionally biased region" description="Pro residues" evidence="7">
    <location>
        <begin position="778"/>
        <end position="792"/>
    </location>
</feature>
<dbReference type="PANTHER" id="PTHR33304:SF9">
    <property type="entry name" value="RING_FYVE_PHD ZINC FINGER SUPERFAMILY PROTEIN"/>
    <property type="match status" value="1"/>
</dbReference>
<dbReference type="GO" id="GO:0140566">
    <property type="term" value="F:histone reader activity"/>
    <property type="evidence" value="ECO:0007669"/>
    <property type="project" value="InterPro"/>
</dbReference>
<feature type="compositionally biased region" description="Polar residues" evidence="7">
    <location>
        <begin position="690"/>
        <end position="700"/>
    </location>
</feature>